<protein>
    <recommendedName>
        <fullName evidence="4">FAD-binding domain-containing protein</fullName>
    </recommendedName>
</protein>
<dbReference type="AlphaFoldDB" id="A0A1L7XT83"/>
<keyword evidence="1" id="KW-0285">Flavoprotein</keyword>
<dbReference type="OrthoDB" id="417877at2759"/>
<dbReference type="PANTHER" id="PTHR46720">
    <property type="entry name" value="HYDROXYLASE, PUTATIVE (AFU_ORTHOLOGUE AFUA_3G01460)-RELATED"/>
    <property type="match status" value="1"/>
</dbReference>
<evidence type="ECO:0000259" key="4">
    <source>
        <dbReference type="Pfam" id="PF01494"/>
    </source>
</evidence>
<dbReference type="InterPro" id="IPR036188">
    <property type="entry name" value="FAD/NAD-bd_sf"/>
</dbReference>
<sequence>MGFGNKRIALIGGGLGGISFANAALYAGLENIQLYEQAPEFTEVGAGVNITKNANVILDAYGLKDAMRWKSSHEPPCYMEYRNFKTGEVFGQIDEFGNPSSRQIHRAHLLEVMKERVPQSTLNTGKRLTGIEWDAASKEYSISFQDGTVAAADIIIGCDGIKSAVRAHLGFADHPNYSGQMIYRGYVEYSDLSPVAAKELRKTVVYRGKQRHILTLPIGNEESKTARVGVIGFMTEPLEDWVSESWMAKAPVDKLAEHVEGWAPTVQEIIEGLRLNAERGPDKGLILKQALYVRDPIPKWYQVQKGEVGSGIILLGDSAHSTLPHQGQGTCMAIESGVALATILKNWEGDNLEDAFAFYQSIRKPRTDKVTKTSAEAGKLASADVPEGTSQDFNPEALRERMKWIMNYDVLKDVYEKGADFFEGSEKREGLIQAQL</sequence>
<dbReference type="GO" id="GO:0016491">
    <property type="term" value="F:oxidoreductase activity"/>
    <property type="evidence" value="ECO:0007669"/>
    <property type="project" value="UniProtKB-KW"/>
</dbReference>
<dbReference type="GO" id="GO:0071949">
    <property type="term" value="F:FAD binding"/>
    <property type="evidence" value="ECO:0007669"/>
    <property type="project" value="InterPro"/>
</dbReference>
<keyword evidence="3" id="KW-0560">Oxidoreductase</keyword>
<keyword evidence="2" id="KW-0274">FAD</keyword>
<dbReference type="SUPFAM" id="SSF51905">
    <property type="entry name" value="FAD/NAD(P)-binding domain"/>
    <property type="match status" value="1"/>
</dbReference>
<dbReference type="Pfam" id="PF01494">
    <property type="entry name" value="FAD_binding_3"/>
    <property type="match status" value="1"/>
</dbReference>
<dbReference type="SUPFAM" id="SSF54373">
    <property type="entry name" value="FAD-linked reductases, C-terminal domain"/>
    <property type="match status" value="1"/>
</dbReference>
<evidence type="ECO:0000313" key="5">
    <source>
        <dbReference type="EMBL" id="CZR68187.1"/>
    </source>
</evidence>
<evidence type="ECO:0000256" key="2">
    <source>
        <dbReference type="ARBA" id="ARBA00022827"/>
    </source>
</evidence>
<organism evidence="5 6">
    <name type="scientific">Phialocephala subalpina</name>
    <dbReference type="NCBI Taxonomy" id="576137"/>
    <lineage>
        <taxon>Eukaryota</taxon>
        <taxon>Fungi</taxon>
        <taxon>Dikarya</taxon>
        <taxon>Ascomycota</taxon>
        <taxon>Pezizomycotina</taxon>
        <taxon>Leotiomycetes</taxon>
        <taxon>Helotiales</taxon>
        <taxon>Mollisiaceae</taxon>
        <taxon>Phialocephala</taxon>
        <taxon>Phialocephala fortinii species complex</taxon>
    </lineage>
</organism>
<dbReference type="PRINTS" id="PR00420">
    <property type="entry name" value="RNGMNOXGNASE"/>
</dbReference>
<dbReference type="PANTHER" id="PTHR46720:SF3">
    <property type="entry name" value="FAD-BINDING DOMAIN-CONTAINING PROTEIN-RELATED"/>
    <property type="match status" value="1"/>
</dbReference>
<proteinExistence type="predicted"/>
<dbReference type="InterPro" id="IPR002938">
    <property type="entry name" value="FAD-bd"/>
</dbReference>
<dbReference type="EMBL" id="FJOG01000052">
    <property type="protein sequence ID" value="CZR68187.1"/>
    <property type="molecule type" value="Genomic_DNA"/>
</dbReference>
<dbReference type="InterPro" id="IPR051104">
    <property type="entry name" value="FAD_monoxygenase"/>
</dbReference>
<name>A0A1L7XT83_9HELO</name>
<feature type="domain" description="FAD-binding" evidence="4">
    <location>
        <begin position="9"/>
        <end position="235"/>
    </location>
</feature>
<gene>
    <name evidence="5" type="ORF">PAC_18086</name>
</gene>
<dbReference type="Proteomes" id="UP000184330">
    <property type="component" value="Unassembled WGS sequence"/>
</dbReference>
<evidence type="ECO:0000256" key="3">
    <source>
        <dbReference type="ARBA" id="ARBA00023002"/>
    </source>
</evidence>
<accession>A0A1L7XT83</accession>
<dbReference type="Gene3D" id="3.50.50.60">
    <property type="entry name" value="FAD/NAD(P)-binding domain"/>
    <property type="match status" value="1"/>
</dbReference>
<evidence type="ECO:0000256" key="1">
    <source>
        <dbReference type="ARBA" id="ARBA00022630"/>
    </source>
</evidence>
<keyword evidence="6" id="KW-1185">Reference proteome</keyword>
<reference evidence="5 6" key="1">
    <citation type="submission" date="2016-03" db="EMBL/GenBank/DDBJ databases">
        <authorList>
            <person name="Ploux O."/>
        </authorList>
    </citation>
    <scope>NUCLEOTIDE SEQUENCE [LARGE SCALE GENOMIC DNA]</scope>
    <source>
        <strain evidence="5 6">UAMH 11012</strain>
    </source>
</reference>
<dbReference type="STRING" id="576137.A0A1L7XT83"/>
<dbReference type="GO" id="GO:0044550">
    <property type="term" value="P:secondary metabolite biosynthetic process"/>
    <property type="evidence" value="ECO:0007669"/>
    <property type="project" value="TreeGrafter"/>
</dbReference>
<evidence type="ECO:0000313" key="6">
    <source>
        <dbReference type="Proteomes" id="UP000184330"/>
    </source>
</evidence>